<dbReference type="OMA" id="NPLKLGF"/>
<feature type="transmembrane region" description="Helical" evidence="2">
    <location>
        <begin position="61"/>
        <end position="80"/>
    </location>
</feature>
<feature type="transmembrane region" description="Helical" evidence="2">
    <location>
        <begin position="351"/>
        <end position="375"/>
    </location>
</feature>
<keyword evidence="2" id="KW-1133">Transmembrane helix</keyword>
<dbReference type="OrthoDB" id="6499973at2759"/>
<keyword evidence="2" id="KW-0812">Transmembrane</keyword>
<dbReference type="InterPro" id="IPR036259">
    <property type="entry name" value="MFS_trans_sf"/>
</dbReference>
<feature type="transmembrane region" description="Helical" evidence="2">
    <location>
        <begin position="122"/>
        <end position="142"/>
    </location>
</feature>
<accession>T2M8Q4</accession>
<feature type="transmembrane region" description="Helical" evidence="2">
    <location>
        <begin position="292"/>
        <end position="312"/>
    </location>
</feature>
<feature type="transmembrane region" description="Helical" evidence="2">
    <location>
        <begin position="149"/>
        <end position="172"/>
    </location>
</feature>
<feature type="transmembrane region" description="Helical" evidence="2">
    <location>
        <begin position="21"/>
        <end position="41"/>
    </location>
</feature>
<dbReference type="InterPro" id="IPR020846">
    <property type="entry name" value="MFS_dom"/>
</dbReference>
<dbReference type="Pfam" id="PF07690">
    <property type="entry name" value="MFS_1"/>
    <property type="match status" value="1"/>
</dbReference>
<evidence type="ECO:0000256" key="1">
    <source>
        <dbReference type="ARBA" id="ARBA00004141"/>
    </source>
</evidence>
<comment type="subcellular location">
    <subcellularLocation>
        <location evidence="1">Membrane</location>
        <topology evidence="1">Multi-pass membrane protein</topology>
    </subcellularLocation>
</comment>
<gene>
    <name evidence="4" type="primary">SLC16A10</name>
</gene>
<dbReference type="PANTHER" id="PTHR11360">
    <property type="entry name" value="MONOCARBOXYLATE TRANSPORTER"/>
    <property type="match status" value="1"/>
</dbReference>
<reference evidence="4" key="1">
    <citation type="journal article" date="2013" name="Genome Biol. Evol.">
        <title>Punctuated emergences of genetic and phenotypic innovations in eumetazoan, bilaterian, euteleostome, and hominidae ancestors.</title>
        <authorList>
            <person name="Wenger Y."/>
            <person name="Galliot B."/>
        </authorList>
    </citation>
    <scope>NUCLEOTIDE SEQUENCE</scope>
    <source>
        <tissue evidence="4">Whole animals</tissue>
    </source>
</reference>
<evidence type="ECO:0000256" key="2">
    <source>
        <dbReference type="SAM" id="Phobius"/>
    </source>
</evidence>
<keyword evidence="2" id="KW-0472">Membrane</keyword>
<feature type="transmembrane region" description="Helical" evidence="2">
    <location>
        <begin position="262"/>
        <end position="280"/>
    </location>
</feature>
<dbReference type="Gene3D" id="1.20.1250.20">
    <property type="entry name" value="MFS general substrate transporter like domains"/>
    <property type="match status" value="2"/>
</dbReference>
<dbReference type="EMBL" id="HAAD01002252">
    <property type="protein sequence ID" value="CDG68484.1"/>
    <property type="molecule type" value="mRNA"/>
</dbReference>
<protein>
    <submittedName>
        <fullName evidence="4">Monocarboxylate transporter 10</fullName>
    </submittedName>
</protein>
<feature type="transmembrane region" description="Helical" evidence="2">
    <location>
        <begin position="318"/>
        <end position="339"/>
    </location>
</feature>
<dbReference type="AlphaFoldDB" id="T2M8Q4"/>
<dbReference type="SUPFAM" id="SSF103473">
    <property type="entry name" value="MFS general substrate transporter"/>
    <property type="match status" value="1"/>
</dbReference>
<dbReference type="InterPro" id="IPR050327">
    <property type="entry name" value="Proton-linked_MCT"/>
</dbReference>
<dbReference type="PANTHER" id="PTHR11360:SF251">
    <property type="entry name" value="MAJOR FACILITATOR SUPERFAMILY (MFS) PROFILE DOMAIN-CONTAINING PROTEIN"/>
    <property type="match status" value="1"/>
</dbReference>
<dbReference type="GO" id="GO:0016020">
    <property type="term" value="C:membrane"/>
    <property type="evidence" value="ECO:0007669"/>
    <property type="project" value="UniProtKB-SubCell"/>
</dbReference>
<organism evidence="4">
    <name type="scientific">Hydra vulgaris</name>
    <name type="common">Hydra</name>
    <name type="synonym">Hydra attenuata</name>
    <dbReference type="NCBI Taxonomy" id="6087"/>
    <lineage>
        <taxon>Eukaryota</taxon>
        <taxon>Metazoa</taxon>
        <taxon>Cnidaria</taxon>
        <taxon>Hydrozoa</taxon>
        <taxon>Hydroidolina</taxon>
        <taxon>Anthoathecata</taxon>
        <taxon>Aplanulata</taxon>
        <taxon>Hydridae</taxon>
        <taxon>Hydra</taxon>
    </lineage>
</organism>
<feature type="domain" description="Major facilitator superfamily (MFS) profile" evidence="3">
    <location>
        <begin position="23"/>
        <end position="407"/>
    </location>
</feature>
<proteinExistence type="evidence at transcript level"/>
<evidence type="ECO:0000259" key="3">
    <source>
        <dbReference type="PROSITE" id="PS50850"/>
    </source>
</evidence>
<feature type="transmembrane region" description="Helical" evidence="2">
    <location>
        <begin position="381"/>
        <end position="406"/>
    </location>
</feature>
<dbReference type="InterPro" id="IPR011701">
    <property type="entry name" value="MFS"/>
</dbReference>
<feature type="transmembrane region" description="Helical" evidence="2">
    <location>
        <begin position="92"/>
        <end position="110"/>
    </location>
</feature>
<feature type="transmembrane region" description="Helical" evidence="2">
    <location>
        <begin position="184"/>
        <end position="203"/>
    </location>
</feature>
<dbReference type="CDD" id="cd17352">
    <property type="entry name" value="MFS_MCT_SLC16"/>
    <property type="match status" value="1"/>
</dbReference>
<dbReference type="KEGG" id="hmg:100213774"/>
<dbReference type="GO" id="GO:0022857">
    <property type="term" value="F:transmembrane transporter activity"/>
    <property type="evidence" value="ECO:0007669"/>
    <property type="project" value="InterPro"/>
</dbReference>
<dbReference type="PROSITE" id="PS50850">
    <property type="entry name" value="MFS"/>
    <property type="match status" value="1"/>
</dbReference>
<feature type="transmembrane region" description="Helical" evidence="2">
    <location>
        <begin position="224"/>
        <end position="242"/>
    </location>
</feature>
<evidence type="ECO:0000313" key="4">
    <source>
        <dbReference type="EMBL" id="CDG68484.1"/>
    </source>
</evidence>
<sequence length="503" mass="55037">MSSLTESENNNDKESQQPDGGFGWVIVIAAFSIQFIVLGIMNNFGLLFAMLLEEFHGTKTQTAWVGSITYGLMFLSGPIATSLCQRLGCRKVAALGGVVAALATLTASFSKNLSHMYLTEGLLFGIGASLCYFPSVLILPHYFRKRLSLVNGIVSCGSGVGTMALGPILNFINESYGWRVSNRLTSVLLLCTSAVSFLYRPIILSPSPSNNYKQPLFDFSIFQNKAFIVFTFALFIFMLAYFVPFVHLTQMAIEYGIPLKKASFLIGVMSIASTVGRLFFGHIADSNRVNRLYVYQIALLGIGVSNALCPIMVTFPALLVYCCLFGFFEGCYVCQVAVITGDIVGYDRMAVGVGTLFGIKSIPLTLGAPLAGFIYDKSHSYHVAFYVAGAIPTIASCIMFLIPFLMPPPDHKFWVRKASLSNKSNLISIEEGKSFVKNKETHDLVDKTSASLFRSLNFAHLGLEKRVVFKNSESIASFGSMIITPAVKKKSSELLVIERLTVV</sequence>
<name>T2M8Q4_HYDVU</name>